<keyword evidence="3" id="KW-1185">Reference proteome</keyword>
<dbReference type="AlphaFoldDB" id="A0A5N6RDJ4"/>
<dbReference type="GO" id="GO:0000379">
    <property type="term" value="P:tRNA-type intron splice site recognition and cleavage"/>
    <property type="evidence" value="ECO:0007669"/>
    <property type="project" value="TreeGrafter"/>
</dbReference>
<dbReference type="InterPro" id="IPR024337">
    <property type="entry name" value="tRNA_splic_suSen54"/>
</dbReference>
<evidence type="ECO:0008006" key="4">
    <source>
        <dbReference type="Google" id="ProtNLM"/>
    </source>
</evidence>
<name>A0A5N6RDJ4_9ROSI</name>
<feature type="compositionally biased region" description="Low complexity" evidence="1">
    <location>
        <begin position="43"/>
        <end position="59"/>
    </location>
</feature>
<dbReference type="GO" id="GO:0000214">
    <property type="term" value="C:tRNA-intron endonuclease complex"/>
    <property type="evidence" value="ECO:0007669"/>
    <property type="project" value="TreeGrafter"/>
</dbReference>
<accession>A0A5N6RDJ4</accession>
<protein>
    <recommendedName>
        <fullName evidence="4">tRNA-splicing endonuclease subunit Sen54 N-terminal domain-containing protein</fullName>
    </recommendedName>
</protein>
<feature type="compositionally biased region" description="Basic and acidic residues" evidence="1">
    <location>
        <begin position="62"/>
        <end position="75"/>
    </location>
</feature>
<organism evidence="2 3">
    <name type="scientific">Carpinus fangiana</name>
    <dbReference type="NCBI Taxonomy" id="176857"/>
    <lineage>
        <taxon>Eukaryota</taxon>
        <taxon>Viridiplantae</taxon>
        <taxon>Streptophyta</taxon>
        <taxon>Embryophyta</taxon>
        <taxon>Tracheophyta</taxon>
        <taxon>Spermatophyta</taxon>
        <taxon>Magnoliopsida</taxon>
        <taxon>eudicotyledons</taxon>
        <taxon>Gunneridae</taxon>
        <taxon>Pentapetalae</taxon>
        <taxon>rosids</taxon>
        <taxon>fabids</taxon>
        <taxon>Fagales</taxon>
        <taxon>Betulaceae</taxon>
        <taxon>Carpinus</taxon>
    </lineage>
</organism>
<evidence type="ECO:0000256" key="1">
    <source>
        <dbReference type="SAM" id="MobiDB-lite"/>
    </source>
</evidence>
<evidence type="ECO:0000313" key="2">
    <source>
        <dbReference type="EMBL" id="KAE8077105.1"/>
    </source>
</evidence>
<proteinExistence type="predicted"/>
<dbReference type="OrthoDB" id="408683at2759"/>
<dbReference type="PANTHER" id="PTHR21027">
    <property type="entry name" value="TRNA-SPLICING ENDONUCLEASE SUBUNIT SEN54"/>
    <property type="match status" value="1"/>
</dbReference>
<evidence type="ECO:0000313" key="3">
    <source>
        <dbReference type="Proteomes" id="UP000327013"/>
    </source>
</evidence>
<sequence length="75" mass="8138">MTAIYAEVSGGSWELFEVYRHLKSLGYIVGQHGISWSMKGPKSNSQSVSLQGSSQSSEVVDAESKGEGKLVLEFQ</sequence>
<dbReference type="Proteomes" id="UP000327013">
    <property type="component" value="Chromosome 6"/>
</dbReference>
<dbReference type="EMBL" id="CM017326">
    <property type="protein sequence ID" value="KAE8077105.1"/>
    <property type="molecule type" value="Genomic_DNA"/>
</dbReference>
<gene>
    <name evidence="2" type="ORF">FH972_015703</name>
</gene>
<reference evidence="2 3" key="1">
    <citation type="submission" date="2019-06" db="EMBL/GenBank/DDBJ databases">
        <title>A chromosomal-level reference genome of Carpinus fangiana (Coryloideae, Betulaceae).</title>
        <authorList>
            <person name="Yang X."/>
            <person name="Wang Z."/>
            <person name="Zhang L."/>
            <person name="Hao G."/>
            <person name="Liu J."/>
            <person name="Yang Y."/>
        </authorList>
    </citation>
    <scope>NUCLEOTIDE SEQUENCE [LARGE SCALE GENOMIC DNA]</scope>
    <source>
        <strain evidence="2">Cfa_2016G</strain>
        <tissue evidence="2">Leaf</tissue>
    </source>
</reference>
<dbReference type="PANTHER" id="PTHR21027:SF1">
    <property type="entry name" value="TRNA-SPLICING ENDONUCLEASE SUBUNIT SEN54"/>
    <property type="match status" value="1"/>
</dbReference>
<feature type="region of interest" description="Disordered" evidence="1">
    <location>
        <begin position="39"/>
        <end position="75"/>
    </location>
</feature>